<evidence type="ECO:0000256" key="4">
    <source>
        <dbReference type="ARBA" id="ARBA00022801"/>
    </source>
</evidence>
<comment type="similarity">
    <text evidence="1">Belongs to the metallo-dependent hydrolases superfamily. TatD-type hydrolase family.</text>
</comment>
<keyword evidence="7" id="KW-1185">Reference proteome</keyword>
<sequence>MATAEPPSTIIIPNNTEIGNGNTADAIDKQTSVQPQKLEWKPRFVDIGINLTDPVYNGIYFDKPRHEDDLSAVVQRAIDIGCEKLIVTGSDLEHSETAVKLAEKYPNTCYATIGIHPCNAQSLTPETFISLKTLAEKSIEDNIAVAFGEIGLDYDRLELCPKETQLTAFSQQLSIAVDLQLPLFLHSRAAHADFLSLLSEHEDRLPKRGVVHSFTGSLEEMRELVARGWHIGVNGCSMKTEVNCAVVKEIPLDRLHLETDGPWCEIRPSHTSSAILGKMREDLRFAPKLSGKGKGKGGKSGEEEEDTSMGWGGWKSVKKEKWVEGVVVKGRNESCFIGRVAWAVAGIKGVSVKDVAEAAWRNSVHMFGLGVDLEEEAGAGKTDGLENGAES</sequence>
<dbReference type="GO" id="GO:0005829">
    <property type="term" value="C:cytosol"/>
    <property type="evidence" value="ECO:0007669"/>
    <property type="project" value="TreeGrafter"/>
</dbReference>
<evidence type="ECO:0000256" key="2">
    <source>
        <dbReference type="ARBA" id="ARBA00022722"/>
    </source>
</evidence>
<dbReference type="AlphaFoldDB" id="A0A1E1L869"/>
<dbReference type="OrthoDB" id="6079689at2759"/>
<dbReference type="InterPro" id="IPR032466">
    <property type="entry name" value="Metal_Hydrolase"/>
</dbReference>
<reference evidence="7" key="1">
    <citation type="submission" date="2016-03" db="EMBL/GenBank/DDBJ databases">
        <authorList>
            <person name="Guldener U."/>
        </authorList>
    </citation>
    <scope>NUCLEOTIDE SEQUENCE [LARGE SCALE GENOMIC DNA]</scope>
    <source>
        <strain evidence="7">04CH-RAC-A.6.1</strain>
    </source>
</reference>
<evidence type="ECO:0000313" key="7">
    <source>
        <dbReference type="Proteomes" id="UP000178912"/>
    </source>
</evidence>
<evidence type="ECO:0000313" key="6">
    <source>
        <dbReference type="EMBL" id="CZT06731.1"/>
    </source>
</evidence>
<evidence type="ECO:0000256" key="1">
    <source>
        <dbReference type="ARBA" id="ARBA00009275"/>
    </source>
</evidence>
<evidence type="ECO:0000256" key="5">
    <source>
        <dbReference type="SAM" id="MobiDB-lite"/>
    </source>
</evidence>
<protein>
    <submittedName>
        <fullName evidence="6">Related to deoxyribonuclease</fullName>
    </submittedName>
</protein>
<dbReference type="CDD" id="cd01310">
    <property type="entry name" value="TatD_DNAse"/>
    <property type="match status" value="1"/>
</dbReference>
<dbReference type="Gene3D" id="3.20.20.140">
    <property type="entry name" value="Metal-dependent hydrolases"/>
    <property type="match status" value="1"/>
</dbReference>
<dbReference type="GO" id="GO:0008296">
    <property type="term" value="F:3'-5'-DNA exonuclease activity"/>
    <property type="evidence" value="ECO:0007669"/>
    <property type="project" value="TreeGrafter"/>
</dbReference>
<dbReference type="PANTHER" id="PTHR10060">
    <property type="entry name" value="TATD FAMILY DEOXYRIBONUCLEASE"/>
    <property type="match status" value="1"/>
</dbReference>
<dbReference type="InterPro" id="IPR001130">
    <property type="entry name" value="TatD-like"/>
</dbReference>
<feature type="region of interest" description="Disordered" evidence="5">
    <location>
        <begin position="287"/>
        <end position="311"/>
    </location>
</feature>
<dbReference type="GO" id="GO:0046872">
    <property type="term" value="F:metal ion binding"/>
    <property type="evidence" value="ECO:0007669"/>
    <property type="project" value="UniProtKB-KW"/>
</dbReference>
<keyword evidence="2" id="KW-0540">Nuclease</keyword>
<proteinExistence type="inferred from homology"/>
<name>A0A1E1L869_9HELO</name>
<organism evidence="6 7">
    <name type="scientific">Rhynchosporium agropyri</name>
    <dbReference type="NCBI Taxonomy" id="914238"/>
    <lineage>
        <taxon>Eukaryota</taxon>
        <taxon>Fungi</taxon>
        <taxon>Dikarya</taxon>
        <taxon>Ascomycota</taxon>
        <taxon>Pezizomycotina</taxon>
        <taxon>Leotiomycetes</taxon>
        <taxon>Helotiales</taxon>
        <taxon>Ploettnerulaceae</taxon>
        <taxon>Rhynchosporium</taxon>
    </lineage>
</organism>
<gene>
    <name evidence="6" type="ORF">RAG0_12399</name>
</gene>
<keyword evidence="3" id="KW-0479">Metal-binding</keyword>
<dbReference type="EMBL" id="FJUX01000088">
    <property type="protein sequence ID" value="CZT06731.1"/>
    <property type="molecule type" value="Genomic_DNA"/>
</dbReference>
<dbReference type="Proteomes" id="UP000178912">
    <property type="component" value="Unassembled WGS sequence"/>
</dbReference>
<dbReference type="InterPro" id="IPR050891">
    <property type="entry name" value="TatD-type_Hydrolase"/>
</dbReference>
<dbReference type="PANTHER" id="PTHR10060:SF15">
    <property type="entry name" value="DEOXYRIBONUCLEASE TATDN1"/>
    <property type="match status" value="1"/>
</dbReference>
<dbReference type="Pfam" id="PF01026">
    <property type="entry name" value="TatD_DNase"/>
    <property type="match status" value="1"/>
</dbReference>
<evidence type="ECO:0000256" key="3">
    <source>
        <dbReference type="ARBA" id="ARBA00022723"/>
    </source>
</evidence>
<accession>A0A1E1L869</accession>
<keyword evidence="4" id="KW-0378">Hydrolase</keyword>
<dbReference type="SUPFAM" id="SSF51556">
    <property type="entry name" value="Metallo-dependent hydrolases"/>
    <property type="match status" value="1"/>
</dbReference>